<evidence type="ECO:0000313" key="2">
    <source>
        <dbReference type="EMBL" id="EGC18708.1"/>
    </source>
</evidence>
<evidence type="ECO:0000313" key="3">
    <source>
        <dbReference type="Proteomes" id="UP000005697"/>
    </source>
</evidence>
<feature type="transmembrane region" description="Helical" evidence="1">
    <location>
        <begin position="73"/>
        <end position="97"/>
    </location>
</feature>
<dbReference type="HOGENOM" id="CLU_071284_0_0_10"/>
<reference evidence="2 3" key="1">
    <citation type="submission" date="2011-01" db="EMBL/GenBank/DDBJ databases">
        <authorList>
            <person name="Muzny D."/>
            <person name="Qin X."/>
            <person name="Deng J."/>
            <person name="Jiang H."/>
            <person name="Liu Y."/>
            <person name="Qu J."/>
            <person name="Song X.-Z."/>
            <person name="Zhang L."/>
            <person name="Thornton R."/>
            <person name="Coyle M."/>
            <person name="Francisco L."/>
            <person name="Jackson L."/>
            <person name="Javaid M."/>
            <person name="Korchina V."/>
            <person name="Kovar C."/>
            <person name="Mata R."/>
            <person name="Mathew T."/>
            <person name="Ngo R."/>
            <person name="Nguyen L."/>
            <person name="Nguyen N."/>
            <person name="Okwuonu G."/>
            <person name="Ongeri F."/>
            <person name="Pham C."/>
            <person name="Simmons D."/>
            <person name="Wilczek-Boney K."/>
            <person name="Hale W."/>
            <person name="Jakkamsetti A."/>
            <person name="Pham P."/>
            <person name="Ruth R."/>
            <person name="San Lucas F."/>
            <person name="Warren J."/>
            <person name="Zhang J."/>
            <person name="Zhao Z."/>
            <person name="Zhou C."/>
            <person name="Zhu D."/>
            <person name="Lee S."/>
            <person name="Bess C."/>
            <person name="Blankenburg K."/>
            <person name="Forbes L."/>
            <person name="Fu Q."/>
            <person name="Gubbala S."/>
            <person name="Hirani K."/>
            <person name="Jayaseelan J.C."/>
            <person name="Lara F."/>
            <person name="Munidasa M."/>
            <person name="Palculict T."/>
            <person name="Patil S."/>
            <person name="Pu L.-L."/>
            <person name="Saada N."/>
            <person name="Tang L."/>
            <person name="Weissenberger G."/>
            <person name="Zhu Y."/>
            <person name="Hemphill L."/>
            <person name="Shang Y."/>
            <person name="Youmans B."/>
            <person name="Ayvaz T."/>
            <person name="Ross M."/>
            <person name="Santibanez J."/>
            <person name="Aqrawi P."/>
            <person name="Gross S."/>
            <person name="Joshi V."/>
            <person name="Fowler G."/>
            <person name="Nazareth L."/>
            <person name="Reid J."/>
            <person name="Worley K."/>
            <person name="Petrosino J."/>
            <person name="Highlander S."/>
            <person name="Gibbs R."/>
        </authorList>
    </citation>
    <scope>NUCLEOTIDE SEQUENCE [LARGE SCALE GENOMIC DNA]</scope>
    <source>
        <strain evidence="2 3">DSM 16608</strain>
    </source>
</reference>
<keyword evidence="1" id="KW-0812">Transmembrane</keyword>
<dbReference type="STRING" id="888743.HMPREF9141_2712"/>
<keyword evidence="3" id="KW-1185">Reference proteome</keyword>
<evidence type="ECO:0008006" key="4">
    <source>
        <dbReference type="Google" id="ProtNLM"/>
    </source>
</evidence>
<name>F0FAU5_9BACT</name>
<comment type="caution">
    <text evidence="2">The sequence shown here is derived from an EMBL/GenBank/DDBJ whole genome shotgun (WGS) entry which is preliminary data.</text>
</comment>
<feature type="transmembrane region" description="Helical" evidence="1">
    <location>
        <begin position="117"/>
        <end position="144"/>
    </location>
</feature>
<organism evidence="2 3">
    <name type="scientific">Prevotella multiformis DSM 16608</name>
    <dbReference type="NCBI Taxonomy" id="888743"/>
    <lineage>
        <taxon>Bacteria</taxon>
        <taxon>Pseudomonadati</taxon>
        <taxon>Bacteroidota</taxon>
        <taxon>Bacteroidia</taxon>
        <taxon>Bacteroidales</taxon>
        <taxon>Prevotellaceae</taxon>
        <taxon>Prevotella</taxon>
    </lineage>
</organism>
<accession>F0FAU5</accession>
<gene>
    <name evidence="2" type="ORF">HMPREF9141_2712</name>
</gene>
<dbReference type="Proteomes" id="UP000005697">
    <property type="component" value="Unassembled WGS sequence"/>
</dbReference>
<feature type="transmembrane region" description="Helical" evidence="1">
    <location>
        <begin position="262"/>
        <end position="282"/>
    </location>
</feature>
<dbReference type="eggNOG" id="ENOG50339DJ">
    <property type="taxonomic scope" value="Bacteria"/>
</dbReference>
<dbReference type="RefSeq" id="WP_007367449.1">
    <property type="nucleotide sequence ID" value="NZ_GL872282.1"/>
</dbReference>
<dbReference type="AlphaFoldDB" id="F0FAU5"/>
<feature type="transmembrane region" description="Helical" evidence="1">
    <location>
        <begin position="37"/>
        <end position="53"/>
    </location>
</feature>
<proteinExistence type="predicted"/>
<feature type="transmembrane region" description="Helical" evidence="1">
    <location>
        <begin position="207"/>
        <end position="225"/>
    </location>
</feature>
<sequence length="314" mass="35848">MQKKRIQNKIAESRWTQVYVVSAAALVWIIAGLHHPAVIVPGICLLLSTYLMMELNNGNALIRIYSRMVSCSFLVFATMAGFMFPSVRAAIVMLGTVGYYTLSFRCYQDAHAPGWTFYAYFCIGMASIAWVQILFFLPIFWIIMRTNLLALSIRNFCASILGLLLPYWFFSGYLAAKGDLSVLVNHFAQLAVFYEPFRLTSLSVSELVMISFVLLCALIGIVHFLNQKRNDNIRTRLFYQIFITVDLSAAVFLLLQPRHYEALLSMLMVTTAPLIAHFFALTRTRLTNWMFVFLSCSAVIIMLINLWIFLHTSF</sequence>
<protein>
    <recommendedName>
        <fullName evidence="4">Beta-carotene 15,15'-monooxygenase</fullName>
    </recommendedName>
</protein>
<feature type="transmembrane region" description="Helical" evidence="1">
    <location>
        <begin position="156"/>
        <end position="176"/>
    </location>
</feature>
<keyword evidence="1" id="KW-1133">Transmembrane helix</keyword>
<dbReference type="OrthoDB" id="1116060at2"/>
<keyword evidence="1" id="KW-0472">Membrane</keyword>
<feature type="transmembrane region" description="Helical" evidence="1">
    <location>
        <begin position="289"/>
        <end position="310"/>
    </location>
</feature>
<feature type="transmembrane region" description="Helical" evidence="1">
    <location>
        <begin position="237"/>
        <end position="256"/>
    </location>
</feature>
<dbReference type="EMBL" id="AEWX01000047">
    <property type="protein sequence ID" value="EGC18708.1"/>
    <property type="molecule type" value="Genomic_DNA"/>
</dbReference>
<evidence type="ECO:0000256" key="1">
    <source>
        <dbReference type="SAM" id="Phobius"/>
    </source>
</evidence>
<feature type="transmembrane region" description="Helical" evidence="1">
    <location>
        <begin position="12"/>
        <end position="31"/>
    </location>
</feature>